<evidence type="ECO:0000256" key="1">
    <source>
        <dbReference type="ARBA" id="ARBA00008950"/>
    </source>
</evidence>
<protein>
    <submittedName>
        <fullName evidence="3">YfcE family phosphodiesterase</fullName>
    </submittedName>
</protein>
<dbReference type="KEGG" id="rsb:RS694_18070"/>
<dbReference type="GO" id="GO:0005737">
    <property type="term" value="C:cytoplasm"/>
    <property type="evidence" value="ECO:0007669"/>
    <property type="project" value="TreeGrafter"/>
</dbReference>
<dbReference type="PANTHER" id="PTHR42850:SF2">
    <property type="entry name" value="BLL5683 PROTEIN"/>
    <property type="match status" value="1"/>
</dbReference>
<dbReference type="InterPro" id="IPR029052">
    <property type="entry name" value="Metallo-depent_PP-like"/>
</dbReference>
<gene>
    <name evidence="3" type="ORF">RS694_18070</name>
</gene>
<dbReference type="GO" id="GO:0016791">
    <property type="term" value="F:phosphatase activity"/>
    <property type="evidence" value="ECO:0007669"/>
    <property type="project" value="TreeGrafter"/>
</dbReference>
<dbReference type="InterPro" id="IPR050126">
    <property type="entry name" value="Ap4A_hydrolase"/>
</dbReference>
<dbReference type="STRING" id="1484693.RS694_18070"/>
<accession>A0A1P8KDX9</accession>
<dbReference type="AlphaFoldDB" id="A0A1P8KDX9"/>
<dbReference type="CDD" id="cd00838">
    <property type="entry name" value="MPP_superfamily"/>
    <property type="match status" value="1"/>
</dbReference>
<dbReference type="EMBL" id="CP019239">
    <property type="protein sequence ID" value="APW44247.1"/>
    <property type="molecule type" value="Genomic_DNA"/>
</dbReference>
<dbReference type="SUPFAM" id="SSF56300">
    <property type="entry name" value="Metallo-dependent phosphatases"/>
    <property type="match status" value="1"/>
</dbReference>
<dbReference type="RefSeq" id="WP_029709512.1">
    <property type="nucleotide sequence ID" value="NZ_CP019239.1"/>
</dbReference>
<evidence type="ECO:0000313" key="3">
    <source>
        <dbReference type="EMBL" id="APW44247.1"/>
    </source>
</evidence>
<proteinExistence type="inferred from homology"/>
<dbReference type="PANTHER" id="PTHR42850">
    <property type="entry name" value="METALLOPHOSPHOESTERASE"/>
    <property type="match status" value="1"/>
</dbReference>
<dbReference type="Gene3D" id="3.60.21.10">
    <property type="match status" value="1"/>
</dbReference>
<organism evidence="3 4">
    <name type="scientific">Rhodoferax saidenbachensis</name>
    <dbReference type="NCBI Taxonomy" id="1484693"/>
    <lineage>
        <taxon>Bacteria</taxon>
        <taxon>Pseudomonadati</taxon>
        <taxon>Pseudomonadota</taxon>
        <taxon>Betaproteobacteria</taxon>
        <taxon>Burkholderiales</taxon>
        <taxon>Comamonadaceae</taxon>
        <taxon>Rhodoferax</taxon>
    </lineage>
</organism>
<dbReference type="InterPro" id="IPR011152">
    <property type="entry name" value="Pesterase_MJ0912"/>
</dbReference>
<evidence type="ECO:0000313" key="4">
    <source>
        <dbReference type="Proteomes" id="UP000186110"/>
    </source>
</evidence>
<sequence length="248" mass="26769">MRIALISDIHGNLPALEAVAADIRRRGVDLIVNLGDSLSGPLLPLETAQYLMASGWLSLAGNHERQILTHSAEQRGASDAYAHAQLGEAELAWLRALPATHLLAQDVFLCHGTPTSDLHYFFENAVPGGTLPATADEVEARLGDVKAAVVACGHTHIPRALRSRAGQLLCNPGSVGLAAYEDMHPVAHIVQNGSPDARYAIIEQVGSLWHTALHNVPYDYEPMARLAELRGRPEWAYALRTGYVKSPT</sequence>
<name>A0A1P8KDX9_9BURK</name>
<dbReference type="eggNOG" id="COG0639">
    <property type="taxonomic scope" value="Bacteria"/>
</dbReference>
<dbReference type="Pfam" id="PF12850">
    <property type="entry name" value="Metallophos_2"/>
    <property type="match status" value="1"/>
</dbReference>
<comment type="similarity">
    <text evidence="1">Belongs to the metallophosphoesterase superfamily. YfcE family.</text>
</comment>
<evidence type="ECO:0000259" key="2">
    <source>
        <dbReference type="Pfam" id="PF12850"/>
    </source>
</evidence>
<feature type="domain" description="Calcineurin-like phosphoesterase" evidence="2">
    <location>
        <begin position="1"/>
        <end position="179"/>
    </location>
</feature>
<dbReference type="InterPro" id="IPR024654">
    <property type="entry name" value="Calcineurin-like_PHP_lpxH"/>
</dbReference>
<reference evidence="3 4" key="1">
    <citation type="submission" date="2017-01" db="EMBL/GenBank/DDBJ databases">
        <authorList>
            <person name="Mah S.A."/>
            <person name="Swanson W.J."/>
            <person name="Moy G.W."/>
            <person name="Vacquier V.D."/>
        </authorList>
    </citation>
    <scope>NUCLEOTIDE SEQUENCE [LARGE SCALE GENOMIC DNA]</scope>
    <source>
        <strain evidence="3 4">DSM 22694</strain>
    </source>
</reference>
<dbReference type="Proteomes" id="UP000186110">
    <property type="component" value="Chromosome"/>
</dbReference>
<dbReference type="PIRSF" id="PIRSF000883">
    <property type="entry name" value="Pesterase_MJ0912"/>
    <property type="match status" value="1"/>
</dbReference>
<keyword evidence="4" id="KW-1185">Reference proteome</keyword>